<keyword evidence="2" id="KW-0614">Plasmid</keyword>
<proteinExistence type="predicted"/>
<evidence type="ECO:0000313" key="2">
    <source>
        <dbReference type="EMBL" id="ALL69621.1"/>
    </source>
</evidence>
<feature type="region of interest" description="Disordered" evidence="1">
    <location>
        <begin position="1"/>
        <end position="31"/>
    </location>
</feature>
<sequence>MAKKRPDLFRPLDEMKTSANAPGAQSARPKPADPAWRYTYLDPLVEPDYLFLDPAHLDNKGLLIGNAYYQASEDEFVADVVTIRNGKIIARARNGYASTANEKGLAVGLVITDPVFFYSQAAFFEGNQKRLIPRRPGERSSQALQVNDDGAALVYSEDQSGNGSLWIYRQGIWTAFDPSETGYLVQSSILTGRGLIAGSLVYSVDANNFITYRGYQFDPRTGKLALFNPAFPGDTDTQIMAVNSEEELLGYSYIPGRTEHIGIWTSPGRFKHYFTEGTAQYPTISNRLAFSDNDQIVIYRISRPADEVNNAYYVPKPGVRINIQDYVTGMPPEHGRLYFFKSINNDGDMLGVTATPDFFSYPFLLTNLKRSGH</sequence>
<geneLocation type="plasmid" evidence="3"/>
<dbReference type="EMBL" id="CP012748">
    <property type="protein sequence ID" value="ALL69621.1"/>
    <property type="molecule type" value="Genomic_DNA"/>
</dbReference>
<evidence type="ECO:0000313" key="3">
    <source>
        <dbReference type="Proteomes" id="UP000019146"/>
    </source>
</evidence>
<dbReference type="KEGG" id="bcai:K788_0007872"/>
<organism evidence="2 3">
    <name type="scientific">Paraburkholderia caribensis MBA4</name>
    <dbReference type="NCBI Taxonomy" id="1323664"/>
    <lineage>
        <taxon>Bacteria</taxon>
        <taxon>Pseudomonadati</taxon>
        <taxon>Pseudomonadota</taxon>
        <taxon>Betaproteobacteria</taxon>
        <taxon>Burkholderiales</taxon>
        <taxon>Burkholderiaceae</taxon>
        <taxon>Paraburkholderia</taxon>
    </lineage>
</organism>
<dbReference type="AlphaFoldDB" id="A0A0N7JVM4"/>
<feature type="compositionally biased region" description="Basic and acidic residues" evidence="1">
    <location>
        <begin position="1"/>
        <end position="16"/>
    </location>
</feature>
<protein>
    <submittedName>
        <fullName evidence="2">Uncharacterized protein</fullName>
    </submittedName>
</protein>
<evidence type="ECO:0000256" key="1">
    <source>
        <dbReference type="SAM" id="MobiDB-lite"/>
    </source>
</evidence>
<name>A0A0N7JVM4_9BURK</name>
<accession>A0A0N7JVM4</accession>
<gene>
    <name evidence="2" type="ORF">K788_0007872</name>
</gene>
<dbReference type="Proteomes" id="UP000019146">
    <property type="component" value="Plasmid unnamed"/>
</dbReference>
<reference evidence="2 3" key="1">
    <citation type="journal article" date="2014" name="Genome Announc.">
        <title>Draft Genome Sequence of the Haloacid-Degrading Burkholderia caribensis Strain MBA4.</title>
        <authorList>
            <person name="Pan Y."/>
            <person name="Kong K.F."/>
            <person name="Tsang J.S."/>
        </authorList>
    </citation>
    <scope>NUCLEOTIDE SEQUENCE [LARGE SCALE GENOMIC DNA]</scope>
    <source>
        <strain evidence="2 3">MBA4</strain>
        <plasmid evidence="3">Plasmid</plasmid>
    </source>
</reference>